<dbReference type="InterPro" id="IPR036055">
    <property type="entry name" value="LDL_receptor-like_sf"/>
</dbReference>
<dbReference type="GO" id="GO:0005886">
    <property type="term" value="C:plasma membrane"/>
    <property type="evidence" value="ECO:0007669"/>
    <property type="project" value="TreeGrafter"/>
</dbReference>
<evidence type="ECO:0000256" key="5">
    <source>
        <dbReference type="ARBA" id="ARBA00022989"/>
    </source>
</evidence>
<name>A0A7I8VEE3_9ANNE</name>
<dbReference type="SUPFAM" id="SSF57424">
    <property type="entry name" value="LDL receptor-like module"/>
    <property type="match status" value="2"/>
</dbReference>
<dbReference type="EMBL" id="CAJFCJ010000005">
    <property type="protein sequence ID" value="CAD5114055.1"/>
    <property type="molecule type" value="Genomic_DNA"/>
</dbReference>
<dbReference type="PROSITE" id="PS50068">
    <property type="entry name" value="LDLRA_2"/>
    <property type="match status" value="2"/>
</dbReference>
<gene>
    <name evidence="9" type="ORF">DGYR_LOCUS2946</name>
</gene>
<keyword evidence="7 8" id="KW-1015">Disulfide bond</keyword>
<keyword evidence="6" id="KW-0472">Membrane</keyword>
<dbReference type="InterPro" id="IPR050685">
    <property type="entry name" value="LDLR"/>
</dbReference>
<keyword evidence="4" id="KW-0677">Repeat</keyword>
<evidence type="ECO:0000256" key="1">
    <source>
        <dbReference type="ARBA" id="ARBA00004167"/>
    </source>
</evidence>
<feature type="disulfide bond" evidence="8">
    <location>
        <begin position="141"/>
        <end position="156"/>
    </location>
</feature>
<organism evidence="9 10">
    <name type="scientific">Dimorphilus gyrociliatus</name>
    <dbReference type="NCBI Taxonomy" id="2664684"/>
    <lineage>
        <taxon>Eukaryota</taxon>
        <taxon>Metazoa</taxon>
        <taxon>Spiralia</taxon>
        <taxon>Lophotrochozoa</taxon>
        <taxon>Annelida</taxon>
        <taxon>Polychaeta</taxon>
        <taxon>Polychaeta incertae sedis</taxon>
        <taxon>Dinophilidae</taxon>
        <taxon>Dimorphilus</taxon>
    </lineage>
</organism>
<keyword evidence="10" id="KW-1185">Reference proteome</keyword>
<comment type="caution">
    <text evidence="8">Lacks conserved residue(s) required for the propagation of feature annotation.</text>
</comment>
<evidence type="ECO:0000256" key="4">
    <source>
        <dbReference type="ARBA" id="ARBA00022737"/>
    </source>
</evidence>
<evidence type="ECO:0000256" key="6">
    <source>
        <dbReference type="ARBA" id="ARBA00023136"/>
    </source>
</evidence>
<dbReference type="Proteomes" id="UP000549394">
    <property type="component" value="Unassembled WGS sequence"/>
</dbReference>
<feature type="disulfide bond" evidence="8">
    <location>
        <begin position="36"/>
        <end position="48"/>
    </location>
</feature>
<dbReference type="OrthoDB" id="6078079at2759"/>
<dbReference type="SMART" id="SM00192">
    <property type="entry name" value="LDLa"/>
    <property type="match status" value="3"/>
</dbReference>
<dbReference type="PRINTS" id="PR00261">
    <property type="entry name" value="LDLRECEPTOR"/>
</dbReference>
<dbReference type="InterPro" id="IPR023415">
    <property type="entry name" value="LDLR_class-A_CS"/>
</dbReference>
<dbReference type="InterPro" id="IPR002172">
    <property type="entry name" value="LDrepeatLR_classA_rpt"/>
</dbReference>
<evidence type="ECO:0000313" key="9">
    <source>
        <dbReference type="EMBL" id="CAD5114055.1"/>
    </source>
</evidence>
<dbReference type="PANTHER" id="PTHR24270">
    <property type="entry name" value="LOW-DENSITY LIPOPROTEIN RECEPTOR-RELATED"/>
    <property type="match status" value="1"/>
</dbReference>
<evidence type="ECO:0000256" key="2">
    <source>
        <dbReference type="ARBA" id="ARBA00004308"/>
    </source>
</evidence>
<accession>A0A7I8VEE3</accession>
<keyword evidence="3" id="KW-0812">Transmembrane</keyword>
<evidence type="ECO:0000313" key="10">
    <source>
        <dbReference type="Proteomes" id="UP000549394"/>
    </source>
</evidence>
<evidence type="ECO:0000256" key="7">
    <source>
        <dbReference type="ARBA" id="ARBA00023157"/>
    </source>
</evidence>
<dbReference type="PROSITE" id="PS01209">
    <property type="entry name" value="LDLRA_1"/>
    <property type="match status" value="2"/>
</dbReference>
<comment type="caution">
    <text evidence="9">The sequence shown here is derived from an EMBL/GenBank/DDBJ whole genome shotgun (WGS) entry which is preliminary data.</text>
</comment>
<comment type="subcellular location">
    <subcellularLocation>
        <location evidence="2">Endomembrane system</location>
    </subcellularLocation>
    <subcellularLocation>
        <location evidence="1">Membrane</location>
        <topology evidence="1">Single-pass membrane protein</topology>
    </subcellularLocation>
</comment>
<dbReference type="Pfam" id="PF00057">
    <property type="entry name" value="Ldl_recept_a"/>
    <property type="match status" value="1"/>
</dbReference>
<protein>
    <submittedName>
        <fullName evidence="9">DgyrCDS3206</fullName>
    </submittedName>
</protein>
<keyword evidence="5" id="KW-1133">Transmembrane helix</keyword>
<evidence type="ECO:0000256" key="3">
    <source>
        <dbReference type="ARBA" id="ARBA00022692"/>
    </source>
</evidence>
<reference evidence="9 10" key="1">
    <citation type="submission" date="2020-08" db="EMBL/GenBank/DDBJ databases">
        <authorList>
            <person name="Hejnol A."/>
        </authorList>
    </citation>
    <scope>NUCLEOTIDE SEQUENCE [LARGE SCALE GENOMIC DNA]</scope>
</reference>
<dbReference type="Gene3D" id="4.10.400.10">
    <property type="entry name" value="Low-density Lipoprotein Receptor"/>
    <property type="match status" value="2"/>
</dbReference>
<evidence type="ECO:0000256" key="8">
    <source>
        <dbReference type="PROSITE-ProRule" id="PRU00124"/>
    </source>
</evidence>
<dbReference type="GO" id="GO:0016192">
    <property type="term" value="P:vesicle-mediated transport"/>
    <property type="evidence" value="ECO:0007669"/>
    <property type="project" value="UniProtKB-ARBA"/>
</dbReference>
<dbReference type="CDD" id="cd00112">
    <property type="entry name" value="LDLa"/>
    <property type="match status" value="2"/>
</dbReference>
<dbReference type="AlphaFoldDB" id="A0A7I8VEE3"/>
<dbReference type="GO" id="GO:0012505">
    <property type="term" value="C:endomembrane system"/>
    <property type="evidence" value="ECO:0007669"/>
    <property type="project" value="UniProtKB-SubCell"/>
</dbReference>
<sequence length="198" mass="23111">MKCLPNEKFCDSIINCEDKSDEICKTSSTNPDLKICQKNSYHCDKNRCIPREFYCNTRYDCKDNSDEENEFCDTAKEFKACALFIKESKNACNLQIGLEDEILSQIQGPYYHLNDCENHICLNGTYGCQDSGYCIPVSLICDGITHCTKGDDEIDCGYYFLLYNRKIYMQYVHIRSISAERFLPMSRRQYTFKARQRL</sequence>
<feature type="disulfide bond" evidence="8">
    <location>
        <begin position="43"/>
        <end position="61"/>
    </location>
</feature>
<proteinExistence type="predicted"/>